<evidence type="ECO:0000313" key="4">
    <source>
        <dbReference type="Proteomes" id="UP000332933"/>
    </source>
</evidence>
<feature type="region of interest" description="Disordered" evidence="1">
    <location>
        <begin position="296"/>
        <end position="327"/>
    </location>
</feature>
<evidence type="ECO:0000313" key="2">
    <source>
        <dbReference type="EMBL" id="KAF0686322.1"/>
    </source>
</evidence>
<dbReference type="AlphaFoldDB" id="A0A485LJB5"/>
<feature type="region of interest" description="Disordered" evidence="1">
    <location>
        <begin position="148"/>
        <end position="258"/>
    </location>
</feature>
<organism evidence="3 4">
    <name type="scientific">Aphanomyces stellatus</name>
    <dbReference type="NCBI Taxonomy" id="120398"/>
    <lineage>
        <taxon>Eukaryota</taxon>
        <taxon>Sar</taxon>
        <taxon>Stramenopiles</taxon>
        <taxon>Oomycota</taxon>
        <taxon>Saprolegniomycetes</taxon>
        <taxon>Saprolegniales</taxon>
        <taxon>Verrucalvaceae</taxon>
        <taxon>Aphanomyces</taxon>
    </lineage>
</organism>
<feature type="compositionally biased region" description="Basic residues" evidence="1">
    <location>
        <begin position="313"/>
        <end position="327"/>
    </location>
</feature>
<feature type="compositionally biased region" description="Basic and acidic residues" evidence="1">
    <location>
        <begin position="97"/>
        <end position="107"/>
    </location>
</feature>
<feature type="region of interest" description="Disordered" evidence="1">
    <location>
        <begin position="57"/>
        <end position="123"/>
    </location>
</feature>
<gene>
    <name evidence="3" type="primary">Aste57867_21861</name>
    <name evidence="2" type="ORF">As57867_021792</name>
    <name evidence="3" type="ORF">ASTE57867_21861</name>
</gene>
<feature type="compositionally biased region" description="Low complexity" evidence="1">
    <location>
        <begin position="209"/>
        <end position="226"/>
    </location>
</feature>
<reference evidence="3 4" key="1">
    <citation type="submission" date="2019-03" db="EMBL/GenBank/DDBJ databases">
        <authorList>
            <person name="Gaulin E."/>
            <person name="Dumas B."/>
        </authorList>
    </citation>
    <scope>NUCLEOTIDE SEQUENCE [LARGE SCALE GENOMIC DNA]</scope>
    <source>
        <strain evidence="3">CBS 568.67</strain>
    </source>
</reference>
<feature type="compositionally biased region" description="Acidic residues" evidence="1">
    <location>
        <begin position="108"/>
        <end position="123"/>
    </location>
</feature>
<proteinExistence type="predicted"/>
<protein>
    <submittedName>
        <fullName evidence="3">Aste57867_21861 protein</fullName>
    </submittedName>
</protein>
<accession>A0A485LJB5</accession>
<sequence length="782" mass="88542">MSNPRNISLGQVEDELREAEAYLLQGPTKPLAVVAPSAMSEARRKEILAKLSAEREALRQRKLNPPSPVGAQEEKRQPLPPFPSFMDSEAFFPLPFDHNDPPPRLDADDGSTGDYDDSDDGDFDFLKELQRADGNDSLFFASDIHSLPAPPSAAFDDDAIESPPASPSHRLQRIQHSVRFEMDQRDSGPFVALAPNNCVAHDDAPPRPSTTRSRPSTSSATTTTSAKRGRKSPPPFSASRHRPASTSHSEQAHIPKPPRVANARRIHELAQSVNYAAREKLKMQQELATLSACTFQPPSSSAGALKTPEKHATRTRRGNAWSPHKKSRVEATAERLHVEGALRFELRDKVKQVLEDQHVRQTCTFKPKINAATERMVRKDSYKPIHARLPEIQRQKKELLRQLERAMDKQSELTFVPAINAQSHKLSEELTKLNVTDRLVQDAEECAEKKLQVQAYYAALQDPSFCPQVNDRSHAIVDQKPEFKLNFVTRQQVLQAQTEQKFEAKLALEERIQAEEKPFQPCIGNTNQVLQHTRPKRLLESTPAQLYRMTYEEPHRRELATRRAQAQQAKQFTHKPTLNPVSQSLGRPTPVQKLASKAAVKPIRSRVVQEMEAKEQAECRFRPDVASADHIDRTSVWNPSTCLQQIELARATRQQKLEDQRHCLEFEQLQACTFAPAINKYGAATTSSPPKPVVVRGLGRFLELKHLAKRQEEELRQRQAKAFTQTRDYTPRAYTIPHPFKLSVNQRRRRAAKSDLDADAECTFEPATLERKNRRFIQSLLN</sequence>
<dbReference type="EMBL" id="VJMH01007009">
    <property type="protein sequence ID" value="KAF0686322.1"/>
    <property type="molecule type" value="Genomic_DNA"/>
</dbReference>
<dbReference type="EMBL" id="CAADRA010007035">
    <property type="protein sequence ID" value="VFT98530.1"/>
    <property type="molecule type" value="Genomic_DNA"/>
</dbReference>
<evidence type="ECO:0000256" key="1">
    <source>
        <dbReference type="SAM" id="MobiDB-lite"/>
    </source>
</evidence>
<dbReference type="Proteomes" id="UP000332933">
    <property type="component" value="Unassembled WGS sequence"/>
</dbReference>
<reference evidence="2" key="2">
    <citation type="submission" date="2019-06" db="EMBL/GenBank/DDBJ databases">
        <title>Genomics analysis of Aphanomyces spp. identifies a new class of oomycete effector associated with host adaptation.</title>
        <authorList>
            <person name="Gaulin E."/>
        </authorList>
    </citation>
    <scope>NUCLEOTIDE SEQUENCE</scope>
    <source>
        <strain evidence="2">CBS 578.67</strain>
    </source>
</reference>
<dbReference type="PANTHER" id="PTHR37028">
    <property type="entry name" value="UNNAMED PRODUCT-RELATED"/>
    <property type="match status" value="1"/>
</dbReference>
<name>A0A485LJB5_9STRA</name>
<keyword evidence="4" id="KW-1185">Reference proteome</keyword>
<dbReference type="PANTHER" id="PTHR37028:SF4">
    <property type="entry name" value="ALMS MOTIF DOMAIN-CONTAINING PROTEIN"/>
    <property type="match status" value="1"/>
</dbReference>
<dbReference type="OrthoDB" id="78067at2759"/>
<evidence type="ECO:0000313" key="3">
    <source>
        <dbReference type="EMBL" id="VFT98530.1"/>
    </source>
</evidence>